<dbReference type="RefSeq" id="WP_064039996.1">
    <property type="nucleotide sequence ID" value="NZ_LUUJ01000058.1"/>
</dbReference>
<evidence type="ECO:0008006" key="10">
    <source>
        <dbReference type="Google" id="ProtNLM"/>
    </source>
</evidence>
<dbReference type="Gene3D" id="3.20.20.450">
    <property type="entry name" value="EAL domain"/>
    <property type="match status" value="1"/>
</dbReference>
<feature type="domain" description="PAS" evidence="3">
    <location>
        <begin position="511"/>
        <end position="556"/>
    </location>
</feature>
<dbReference type="InterPro" id="IPR000014">
    <property type="entry name" value="PAS"/>
</dbReference>
<evidence type="ECO:0000259" key="6">
    <source>
        <dbReference type="PROSITE" id="PS50885"/>
    </source>
</evidence>
<sequence length="1068" mass="120161">MRIVKRLKILSAAAIVTVAVLLAILFSTIAHYQQEKDGYLLVDKLVRGLFELTAFRDQYLLYREHRPQTDWESRKESVNRLLDRIAGQSAFANEAPVLAKLRASFDQSATIFQRIAANNALLNQAGDRQGVYAELDKRLVSQLLLRDANNLNLAGTLLDAGNRRVEKSYQYLVGIVGLFALWSTLVTIMSLIRLSRLINTRLLPLHQGAKRIAEGNLDYRIACSGSDEFSELAAAVNGMTARLQDFTAQLRGEVAERERLAQEREQYFRFFRLTTEPMCIADPQGCFMQVNPAFESLVGFDESELLAKPFLEFVCDEDRQKTAAEMERQISGHKSMAFENRYVCKDGRLVHLSWTAYYDPDDGVTYATARDITERKLAEAQLAESEFRWKFAIEGSGDGVWDWNLVTNQVNFSRRYKEMLGYSDQDMRGFKQEWVDRLHPDDRAAVAAVLEEYLAGKTPVYAVEFRMRCKDGSYKYILARGMVVDRDGAGNALRMIGTHTDISERKQLEQKLQLAASVFTHAREGIMIIGTDGVIIDVNEAFSLITGYSREEAIGRFPRFLHSGRHDPSFYADMWQQLVEKGHWYGEIWNRRKTGEIYAQMESISSIRDAAGNISQYVSLFSDITTLKEHEKQLEHIAHFDALTGLPNRILLADRLRQAIVQAQRNGDILAIVYLDLDGFKAINDSYGHEAGDRLLTAISARMKQALREGDTLARIGGDEFVAVLSELVNADSSIPLLERLLTAASDPADCGDLMFNVSASLGVTFYPQAEEVDADQLLRQADQAMYQAKLAGKNCVCRFDADQDSYIRTRHESLNRIGQAMLGREFVLYYQPKVNLRSGALVGAEALIRWHHPEKGLLPPSEFLSVVEDHPLAVEIGEWVIDTALKQIQIWHNAGLRIPVSVNIGARQLQQKDFVERLRQLLVAHPEVAADCLELEVLETSAIEDIGHVSNVIYACKELGIAFALDDFGTGYSSLTYLKRLPVAMLKIDRSFVCDMLDDPDDLSILNGVISLAAAFGKQVIAEGVETEKHGELLLQLGCELAQGYGIAKPMPAEEMLDWYQQWRAKA</sequence>
<dbReference type="SMART" id="SM00304">
    <property type="entry name" value="HAMP"/>
    <property type="match status" value="1"/>
</dbReference>
<dbReference type="Gene3D" id="3.30.70.270">
    <property type="match status" value="1"/>
</dbReference>
<dbReference type="PROSITE" id="PS50113">
    <property type="entry name" value="PAC"/>
    <property type="match status" value="3"/>
</dbReference>
<dbReference type="SMART" id="SM00086">
    <property type="entry name" value="PAC"/>
    <property type="match status" value="3"/>
</dbReference>
<dbReference type="SUPFAM" id="SSF55073">
    <property type="entry name" value="Nucleotide cyclase"/>
    <property type="match status" value="1"/>
</dbReference>
<comment type="caution">
    <text evidence="8">The sequence shown here is derived from an EMBL/GenBank/DDBJ whole genome shotgun (WGS) entry which is preliminary data.</text>
</comment>
<protein>
    <recommendedName>
        <fullName evidence="10">Diguanylate cyclase</fullName>
    </recommendedName>
</protein>
<dbReference type="PROSITE" id="PS50887">
    <property type="entry name" value="GGDEF"/>
    <property type="match status" value="1"/>
</dbReference>
<evidence type="ECO:0000259" key="7">
    <source>
        <dbReference type="PROSITE" id="PS50887"/>
    </source>
</evidence>
<dbReference type="PROSITE" id="PS50112">
    <property type="entry name" value="PAS"/>
    <property type="match status" value="3"/>
</dbReference>
<dbReference type="InterPro" id="IPR052155">
    <property type="entry name" value="Biofilm_reg_signaling"/>
</dbReference>
<feature type="transmembrane region" description="Helical" evidence="2">
    <location>
        <begin position="171"/>
        <end position="192"/>
    </location>
</feature>
<dbReference type="EMBL" id="LUUJ01000058">
    <property type="protein sequence ID" value="OAI18388.1"/>
    <property type="molecule type" value="Genomic_DNA"/>
</dbReference>
<feature type="domain" description="PAC" evidence="4">
    <location>
        <begin position="461"/>
        <end position="514"/>
    </location>
</feature>
<dbReference type="Pfam" id="PF13426">
    <property type="entry name" value="PAS_9"/>
    <property type="match status" value="2"/>
</dbReference>
<dbReference type="InterPro" id="IPR003660">
    <property type="entry name" value="HAMP_dom"/>
</dbReference>
<dbReference type="GO" id="GO:0016020">
    <property type="term" value="C:membrane"/>
    <property type="evidence" value="ECO:0007669"/>
    <property type="project" value="InterPro"/>
</dbReference>
<dbReference type="CDD" id="cd01949">
    <property type="entry name" value="GGDEF"/>
    <property type="match status" value="1"/>
</dbReference>
<dbReference type="InterPro" id="IPR013655">
    <property type="entry name" value="PAS_fold_3"/>
</dbReference>
<accession>A0A177NJZ7</accession>
<dbReference type="InterPro" id="IPR001610">
    <property type="entry name" value="PAC"/>
</dbReference>
<gene>
    <name evidence="8" type="ORF">A1507_09605</name>
</gene>
<keyword evidence="2" id="KW-0472">Membrane</keyword>
<dbReference type="CDD" id="cd06225">
    <property type="entry name" value="HAMP"/>
    <property type="match status" value="1"/>
</dbReference>
<dbReference type="Gene3D" id="6.10.340.10">
    <property type="match status" value="1"/>
</dbReference>
<dbReference type="GO" id="GO:0007165">
    <property type="term" value="P:signal transduction"/>
    <property type="evidence" value="ECO:0007669"/>
    <property type="project" value="InterPro"/>
</dbReference>
<dbReference type="PANTHER" id="PTHR44757">
    <property type="entry name" value="DIGUANYLATE CYCLASE DGCP"/>
    <property type="match status" value="1"/>
</dbReference>
<evidence type="ECO:0000259" key="5">
    <source>
        <dbReference type="PROSITE" id="PS50883"/>
    </source>
</evidence>
<dbReference type="Proteomes" id="UP000077857">
    <property type="component" value="Unassembled WGS sequence"/>
</dbReference>
<keyword evidence="2" id="KW-0812">Transmembrane</keyword>
<reference evidence="8 9" key="1">
    <citation type="submission" date="2016-03" db="EMBL/GenBank/DDBJ databases">
        <authorList>
            <person name="Ploux O."/>
        </authorList>
    </citation>
    <scope>NUCLEOTIDE SEQUENCE [LARGE SCALE GENOMIC DNA]</scope>
    <source>
        <strain evidence="8 9">R-45378</strain>
    </source>
</reference>
<feature type="domain" description="PAS" evidence="3">
    <location>
        <begin position="263"/>
        <end position="333"/>
    </location>
</feature>
<dbReference type="Pfam" id="PF00990">
    <property type="entry name" value="GGDEF"/>
    <property type="match status" value="1"/>
</dbReference>
<feature type="domain" description="GGDEF" evidence="7">
    <location>
        <begin position="668"/>
        <end position="802"/>
    </location>
</feature>
<dbReference type="SUPFAM" id="SSF55785">
    <property type="entry name" value="PYP-like sensor domain (PAS domain)"/>
    <property type="match status" value="3"/>
</dbReference>
<dbReference type="PROSITE" id="PS50883">
    <property type="entry name" value="EAL"/>
    <property type="match status" value="1"/>
</dbReference>
<dbReference type="Pfam" id="PF08447">
    <property type="entry name" value="PAS_3"/>
    <property type="match status" value="1"/>
</dbReference>
<dbReference type="SMART" id="SM00091">
    <property type="entry name" value="PAS"/>
    <property type="match status" value="3"/>
</dbReference>
<feature type="transmembrane region" description="Helical" evidence="2">
    <location>
        <begin position="12"/>
        <end position="32"/>
    </location>
</feature>
<dbReference type="SMART" id="SM00267">
    <property type="entry name" value="GGDEF"/>
    <property type="match status" value="1"/>
</dbReference>
<feature type="domain" description="EAL" evidence="5">
    <location>
        <begin position="811"/>
        <end position="1065"/>
    </location>
</feature>
<dbReference type="InterPro" id="IPR035965">
    <property type="entry name" value="PAS-like_dom_sf"/>
</dbReference>
<dbReference type="InterPro" id="IPR001633">
    <property type="entry name" value="EAL_dom"/>
</dbReference>
<feature type="domain" description="PAS" evidence="3">
    <location>
        <begin position="385"/>
        <end position="457"/>
    </location>
</feature>
<evidence type="ECO:0000259" key="4">
    <source>
        <dbReference type="PROSITE" id="PS50113"/>
    </source>
</evidence>
<dbReference type="SUPFAM" id="SSF141868">
    <property type="entry name" value="EAL domain-like"/>
    <property type="match status" value="1"/>
</dbReference>
<evidence type="ECO:0000256" key="2">
    <source>
        <dbReference type="SAM" id="Phobius"/>
    </source>
</evidence>
<organism evidence="8 9">
    <name type="scientific">Methylomonas koyamae</name>
    <dbReference type="NCBI Taxonomy" id="702114"/>
    <lineage>
        <taxon>Bacteria</taxon>
        <taxon>Pseudomonadati</taxon>
        <taxon>Pseudomonadota</taxon>
        <taxon>Gammaproteobacteria</taxon>
        <taxon>Methylococcales</taxon>
        <taxon>Methylococcaceae</taxon>
        <taxon>Methylomonas</taxon>
    </lineage>
</organism>
<proteinExistence type="predicted"/>
<dbReference type="GO" id="GO:0003824">
    <property type="term" value="F:catalytic activity"/>
    <property type="evidence" value="ECO:0007669"/>
    <property type="project" value="UniProtKB-ARBA"/>
</dbReference>
<evidence type="ECO:0000313" key="8">
    <source>
        <dbReference type="EMBL" id="OAI18388.1"/>
    </source>
</evidence>
<dbReference type="Pfam" id="PF00563">
    <property type="entry name" value="EAL"/>
    <property type="match status" value="1"/>
</dbReference>
<dbReference type="InterPro" id="IPR000700">
    <property type="entry name" value="PAS-assoc_C"/>
</dbReference>
<dbReference type="NCBIfam" id="TIGR00229">
    <property type="entry name" value="sensory_box"/>
    <property type="match status" value="3"/>
</dbReference>
<evidence type="ECO:0000259" key="3">
    <source>
        <dbReference type="PROSITE" id="PS50112"/>
    </source>
</evidence>
<dbReference type="InterPro" id="IPR043128">
    <property type="entry name" value="Rev_trsase/Diguanyl_cyclase"/>
</dbReference>
<feature type="domain" description="PAC" evidence="4">
    <location>
        <begin position="584"/>
        <end position="636"/>
    </location>
</feature>
<evidence type="ECO:0000313" key="9">
    <source>
        <dbReference type="Proteomes" id="UP000077857"/>
    </source>
</evidence>
<dbReference type="Gene3D" id="3.30.450.20">
    <property type="entry name" value="PAS domain"/>
    <property type="match status" value="3"/>
</dbReference>
<dbReference type="InterPro" id="IPR035919">
    <property type="entry name" value="EAL_sf"/>
</dbReference>
<keyword evidence="2" id="KW-1133">Transmembrane helix</keyword>
<dbReference type="PANTHER" id="PTHR44757:SF2">
    <property type="entry name" value="BIOFILM ARCHITECTURE MAINTENANCE PROTEIN MBAA"/>
    <property type="match status" value="1"/>
</dbReference>
<dbReference type="SUPFAM" id="SSF158472">
    <property type="entry name" value="HAMP domain-like"/>
    <property type="match status" value="1"/>
</dbReference>
<dbReference type="InterPro" id="IPR000160">
    <property type="entry name" value="GGDEF_dom"/>
</dbReference>
<dbReference type="InterPro" id="IPR029787">
    <property type="entry name" value="Nucleotide_cyclase"/>
</dbReference>
<dbReference type="Pfam" id="PF00672">
    <property type="entry name" value="HAMP"/>
    <property type="match status" value="1"/>
</dbReference>
<feature type="domain" description="HAMP" evidence="6">
    <location>
        <begin position="196"/>
        <end position="248"/>
    </location>
</feature>
<dbReference type="PROSITE" id="PS50885">
    <property type="entry name" value="HAMP"/>
    <property type="match status" value="1"/>
</dbReference>
<dbReference type="SMART" id="SM00052">
    <property type="entry name" value="EAL"/>
    <property type="match status" value="1"/>
</dbReference>
<dbReference type="AlphaFoldDB" id="A0A177NJZ7"/>
<dbReference type="CDD" id="cd00130">
    <property type="entry name" value="PAS"/>
    <property type="match status" value="3"/>
</dbReference>
<dbReference type="FunFam" id="3.30.70.270:FF:000001">
    <property type="entry name" value="Diguanylate cyclase domain protein"/>
    <property type="match status" value="1"/>
</dbReference>
<feature type="domain" description="PAC" evidence="4">
    <location>
        <begin position="336"/>
        <end position="384"/>
    </location>
</feature>
<evidence type="ECO:0000256" key="1">
    <source>
        <dbReference type="ARBA" id="ARBA00001946"/>
    </source>
</evidence>
<dbReference type="CDD" id="cd01948">
    <property type="entry name" value="EAL"/>
    <property type="match status" value="1"/>
</dbReference>
<name>A0A177NJZ7_9GAMM</name>
<comment type="cofactor">
    <cofactor evidence="1">
        <name>Mg(2+)</name>
        <dbReference type="ChEBI" id="CHEBI:18420"/>
    </cofactor>
</comment>
<dbReference type="NCBIfam" id="TIGR00254">
    <property type="entry name" value="GGDEF"/>
    <property type="match status" value="1"/>
</dbReference>